<proteinExistence type="predicted"/>
<name>A0AAD1KQQ7_9ACTN</name>
<evidence type="ECO:0000256" key="1">
    <source>
        <dbReference type="SAM" id="MobiDB-lite"/>
    </source>
</evidence>
<protein>
    <submittedName>
        <fullName evidence="2">Uncharacterized protein</fullName>
    </submittedName>
</protein>
<reference evidence="2" key="1">
    <citation type="submission" date="2021-06" db="EMBL/GenBank/DDBJ databases">
        <title>Genome sequence of Cutibacterium modestum strain KB17-24694.</title>
        <authorList>
            <person name="Dekio I."/>
            <person name="Asahina A."/>
            <person name="Nishida M."/>
        </authorList>
    </citation>
    <scope>NUCLEOTIDE SEQUENCE</scope>
    <source>
        <strain evidence="2">KB17-24694</strain>
    </source>
</reference>
<dbReference type="EMBL" id="AP024747">
    <property type="protein sequence ID" value="BCY26470.1"/>
    <property type="molecule type" value="Genomic_DNA"/>
</dbReference>
<dbReference type="AlphaFoldDB" id="A0AAD1KQQ7"/>
<accession>A0AAD1KQQ7</accession>
<evidence type="ECO:0000313" key="2">
    <source>
        <dbReference type="EMBL" id="BCY26470.1"/>
    </source>
</evidence>
<gene>
    <name evidence="2" type="ORF">KB1_24600</name>
</gene>
<feature type="region of interest" description="Disordered" evidence="1">
    <location>
        <begin position="55"/>
        <end position="74"/>
    </location>
</feature>
<sequence>MKDAEQHDATDAVPEGWIRAYVLEVLQANKFLHCPASTEKAAILGNLLVKASSDALDDGSNEYDAESDGEWQRE</sequence>
<evidence type="ECO:0000313" key="3">
    <source>
        <dbReference type="Proteomes" id="UP000825072"/>
    </source>
</evidence>
<dbReference type="Proteomes" id="UP000825072">
    <property type="component" value="Chromosome 1"/>
</dbReference>
<organism evidence="2 3">
    <name type="scientific">Cutibacterium modestum</name>
    <dbReference type="NCBI Taxonomy" id="2559073"/>
    <lineage>
        <taxon>Bacteria</taxon>
        <taxon>Bacillati</taxon>
        <taxon>Actinomycetota</taxon>
        <taxon>Actinomycetes</taxon>
        <taxon>Propionibacteriales</taxon>
        <taxon>Propionibacteriaceae</taxon>
        <taxon>Cutibacterium</taxon>
    </lineage>
</organism>